<dbReference type="InterPro" id="IPR005467">
    <property type="entry name" value="His_kinase_dom"/>
</dbReference>
<comment type="caution">
    <text evidence="8">The sequence shown here is derived from an EMBL/GenBank/DDBJ whole genome shotgun (WGS) entry which is preliminary data.</text>
</comment>
<dbReference type="SUPFAM" id="SSF55874">
    <property type="entry name" value="ATPase domain of HSP90 chaperone/DNA topoisomerase II/histidine kinase"/>
    <property type="match status" value="1"/>
</dbReference>
<dbReference type="InterPro" id="IPR003661">
    <property type="entry name" value="HisK_dim/P_dom"/>
</dbReference>
<dbReference type="SUPFAM" id="SSF47384">
    <property type="entry name" value="Homodimeric domain of signal transducing histidine kinase"/>
    <property type="match status" value="1"/>
</dbReference>
<sequence length="556" mass="62735">MKQTIALKTTVLAISLLCLILGVVVLFGWYTNNVKFIQVLPMFVPMQYNTALGFLLAGIGLLSVLKDKKILGKLLFLIIGTIGILTLFEYIIGVNLGIDELMMEHHITVETSHPGRMAPNTALCFLLTAIAMFLPLNKGQKAVQISGVIGSMVFGLGLVAFVGYLIDMEVTYGWGKLTNMAVHTALGFMALGMGITSLSIYKEFQTLTVSNPNNDFWLTGYAFSVALIIFFIDLSLPLGISAGTLYVLIILFAWFIRRRYITLVLALFTTLLVTMGYFYSEGGAETWMVISNRSFSIMVICVVARLLLLIKKKNNELELTNAQMDLNLVEIKNKNRELEQFTYIASHDLQEPLRTVINFTDLFEQQYKEKLDEEGKKYLHFISRASKRMSLLIKGLLDYSRIGQNKERIKIDVNKMLNDLQVDLHATIDETGTSFDIGPLPKIRGFKVELRLLFQNLIHNAIKFRKDVEKPHIAITAKDKIEYYELSVKDNGIGIAEEHQKKIFSIFQRLHAQKEYEGTGIGLAHCKKIVELHQGTIRVSSIPNCGSEFIFTIKKF</sequence>
<feature type="transmembrane region" description="Helical" evidence="6">
    <location>
        <begin position="74"/>
        <end position="98"/>
    </location>
</feature>
<evidence type="ECO:0000256" key="3">
    <source>
        <dbReference type="ARBA" id="ARBA00022553"/>
    </source>
</evidence>
<evidence type="ECO:0000313" key="8">
    <source>
        <dbReference type="EMBL" id="TXN36057.1"/>
    </source>
</evidence>
<dbReference type="Proteomes" id="UP000321456">
    <property type="component" value="Unassembled WGS sequence"/>
</dbReference>
<accession>A0A5C8V6B7</accession>
<feature type="transmembrane region" description="Helical" evidence="6">
    <location>
        <begin position="263"/>
        <end position="280"/>
    </location>
</feature>
<evidence type="ECO:0000256" key="4">
    <source>
        <dbReference type="ARBA" id="ARBA00022679"/>
    </source>
</evidence>
<dbReference type="FunFam" id="3.30.565.10:FF:000006">
    <property type="entry name" value="Sensor histidine kinase WalK"/>
    <property type="match status" value="1"/>
</dbReference>
<evidence type="ECO:0000313" key="9">
    <source>
        <dbReference type="Proteomes" id="UP000321456"/>
    </source>
</evidence>
<dbReference type="PRINTS" id="PR00344">
    <property type="entry name" value="BCTRLSENSOR"/>
</dbReference>
<feature type="transmembrane region" description="Helical" evidence="6">
    <location>
        <begin position="42"/>
        <end position="62"/>
    </location>
</feature>
<feature type="domain" description="Histidine kinase" evidence="7">
    <location>
        <begin position="344"/>
        <end position="556"/>
    </location>
</feature>
<keyword evidence="6" id="KW-1133">Transmembrane helix</keyword>
<dbReference type="InterPro" id="IPR003594">
    <property type="entry name" value="HATPase_dom"/>
</dbReference>
<dbReference type="PANTHER" id="PTHR43304:SF1">
    <property type="entry name" value="PAC DOMAIN-CONTAINING PROTEIN"/>
    <property type="match status" value="1"/>
</dbReference>
<feature type="transmembrane region" description="Helical" evidence="6">
    <location>
        <begin position="12"/>
        <end position="30"/>
    </location>
</feature>
<dbReference type="PANTHER" id="PTHR43304">
    <property type="entry name" value="PHYTOCHROME-LIKE PROTEIN CPH1"/>
    <property type="match status" value="1"/>
</dbReference>
<dbReference type="AlphaFoldDB" id="A0A5C8V6B7"/>
<dbReference type="RefSeq" id="WP_147744828.1">
    <property type="nucleotide sequence ID" value="NZ_VRUR01000002.1"/>
</dbReference>
<keyword evidence="9" id="KW-1185">Reference proteome</keyword>
<feature type="transmembrane region" description="Helical" evidence="6">
    <location>
        <begin position="286"/>
        <end position="308"/>
    </location>
</feature>
<dbReference type="SMART" id="SM00387">
    <property type="entry name" value="HATPase_c"/>
    <property type="match status" value="1"/>
</dbReference>
<name>A0A5C8V6B7_9FLAO</name>
<evidence type="ECO:0000256" key="5">
    <source>
        <dbReference type="ARBA" id="ARBA00022777"/>
    </source>
</evidence>
<dbReference type="InterPro" id="IPR004358">
    <property type="entry name" value="Sig_transdc_His_kin-like_C"/>
</dbReference>
<dbReference type="EMBL" id="VRUR01000002">
    <property type="protein sequence ID" value="TXN36057.1"/>
    <property type="molecule type" value="Genomic_DNA"/>
</dbReference>
<keyword evidence="3" id="KW-0597">Phosphoprotein</keyword>
<dbReference type="GO" id="GO:0000155">
    <property type="term" value="F:phosphorelay sensor kinase activity"/>
    <property type="evidence" value="ECO:0007669"/>
    <property type="project" value="InterPro"/>
</dbReference>
<reference evidence="8 9" key="1">
    <citation type="submission" date="2019-08" db="EMBL/GenBank/DDBJ databases">
        <title>Professor.</title>
        <authorList>
            <person name="Park J.S."/>
        </authorList>
    </citation>
    <scope>NUCLEOTIDE SEQUENCE [LARGE SCALE GENOMIC DNA]</scope>
    <source>
        <strain evidence="8 9">176CP5-101</strain>
    </source>
</reference>
<dbReference type="Gene3D" id="3.30.565.10">
    <property type="entry name" value="Histidine kinase-like ATPase, C-terminal domain"/>
    <property type="match status" value="1"/>
</dbReference>
<keyword evidence="4" id="KW-0808">Transferase</keyword>
<dbReference type="Pfam" id="PF00512">
    <property type="entry name" value="HisKA"/>
    <property type="match status" value="1"/>
</dbReference>
<evidence type="ECO:0000256" key="6">
    <source>
        <dbReference type="SAM" id="Phobius"/>
    </source>
</evidence>
<evidence type="ECO:0000256" key="2">
    <source>
        <dbReference type="ARBA" id="ARBA00012438"/>
    </source>
</evidence>
<keyword evidence="6" id="KW-0472">Membrane</keyword>
<dbReference type="SMART" id="SM00388">
    <property type="entry name" value="HisKA"/>
    <property type="match status" value="1"/>
</dbReference>
<proteinExistence type="predicted"/>
<dbReference type="InterPro" id="IPR036890">
    <property type="entry name" value="HATPase_C_sf"/>
</dbReference>
<dbReference type="Pfam" id="PF02518">
    <property type="entry name" value="HATPase_c"/>
    <property type="match status" value="1"/>
</dbReference>
<feature type="transmembrane region" description="Helical" evidence="6">
    <location>
        <begin position="238"/>
        <end position="256"/>
    </location>
</feature>
<evidence type="ECO:0000256" key="1">
    <source>
        <dbReference type="ARBA" id="ARBA00000085"/>
    </source>
</evidence>
<feature type="transmembrane region" description="Helical" evidence="6">
    <location>
        <begin position="186"/>
        <end position="204"/>
    </location>
</feature>
<dbReference type="PROSITE" id="PS50109">
    <property type="entry name" value="HIS_KIN"/>
    <property type="match status" value="1"/>
</dbReference>
<dbReference type="InterPro" id="IPR036097">
    <property type="entry name" value="HisK_dim/P_sf"/>
</dbReference>
<dbReference type="InterPro" id="IPR052162">
    <property type="entry name" value="Sensor_kinase/Photoreceptor"/>
</dbReference>
<keyword evidence="6" id="KW-0812">Transmembrane</keyword>
<keyword evidence="5" id="KW-0418">Kinase</keyword>
<dbReference type="EC" id="2.7.13.3" evidence="2"/>
<feature type="transmembrane region" description="Helical" evidence="6">
    <location>
        <begin position="148"/>
        <end position="166"/>
    </location>
</feature>
<feature type="transmembrane region" description="Helical" evidence="6">
    <location>
        <begin position="216"/>
        <end position="232"/>
    </location>
</feature>
<protein>
    <recommendedName>
        <fullName evidence="2">histidine kinase</fullName>
        <ecNumber evidence="2">2.7.13.3</ecNumber>
    </recommendedName>
</protein>
<evidence type="ECO:0000259" key="7">
    <source>
        <dbReference type="PROSITE" id="PS50109"/>
    </source>
</evidence>
<feature type="transmembrane region" description="Helical" evidence="6">
    <location>
        <begin position="118"/>
        <end position="136"/>
    </location>
</feature>
<dbReference type="CDD" id="cd00082">
    <property type="entry name" value="HisKA"/>
    <property type="match status" value="1"/>
</dbReference>
<comment type="catalytic activity">
    <reaction evidence="1">
        <text>ATP + protein L-histidine = ADP + protein N-phospho-L-histidine.</text>
        <dbReference type="EC" id="2.7.13.3"/>
    </reaction>
</comment>
<dbReference type="Gene3D" id="1.10.287.130">
    <property type="match status" value="1"/>
</dbReference>
<organism evidence="8 9">
    <name type="scientific">Flagellimonas hymeniacidonis</name>
    <dbReference type="NCBI Taxonomy" id="2603628"/>
    <lineage>
        <taxon>Bacteria</taxon>
        <taxon>Pseudomonadati</taxon>
        <taxon>Bacteroidota</taxon>
        <taxon>Flavobacteriia</taxon>
        <taxon>Flavobacteriales</taxon>
        <taxon>Flavobacteriaceae</taxon>
        <taxon>Flagellimonas</taxon>
    </lineage>
</organism>
<gene>
    <name evidence="8" type="ORF">FVB32_15980</name>
</gene>